<keyword evidence="2" id="KW-1185">Reference proteome</keyword>
<dbReference type="PANTHER" id="PTHR40593">
    <property type="entry name" value="PENICILLIN-BINDING PROTEIN ACTIVATOR LPOB"/>
    <property type="match status" value="1"/>
</dbReference>
<accession>A0ABS1HGC0</accession>
<reference evidence="1 2" key="1">
    <citation type="submission" date="2021-01" db="EMBL/GenBank/DDBJ databases">
        <title>Carboxyliciviraga sp.nov., isolated from coastal sediments.</title>
        <authorList>
            <person name="Lu D."/>
            <person name="Zhang T."/>
        </authorList>
    </citation>
    <scope>NUCLEOTIDE SEQUENCE [LARGE SCALE GENOMIC DNA]</scope>
    <source>
        <strain evidence="1 2">N1Y132</strain>
    </source>
</reference>
<dbReference type="Gene3D" id="3.40.50.10610">
    <property type="entry name" value="ABC-type transport auxiliary lipoprotein component"/>
    <property type="match status" value="1"/>
</dbReference>
<organism evidence="1 2">
    <name type="scientific">Carboxylicivirga marina</name>
    <dbReference type="NCBI Taxonomy" id="2800988"/>
    <lineage>
        <taxon>Bacteria</taxon>
        <taxon>Pseudomonadati</taxon>
        <taxon>Bacteroidota</taxon>
        <taxon>Bacteroidia</taxon>
        <taxon>Marinilabiliales</taxon>
        <taxon>Marinilabiliaceae</taxon>
        <taxon>Carboxylicivirga</taxon>
    </lineage>
</organism>
<dbReference type="PANTHER" id="PTHR40593:SF1">
    <property type="entry name" value="PENICILLIN-BINDING PROTEIN ACTIVATOR LPOB"/>
    <property type="match status" value="1"/>
</dbReference>
<name>A0ABS1HGC0_9BACT</name>
<proteinExistence type="predicted"/>
<gene>
    <name evidence="1" type="ORF">JIV24_03250</name>
</gene>
<protein>
    <submittedName>
        <fullName evidence="1">Penicillin-binding protein activator LpoB</fullName>
    </submittedName>
</protein>
<evidence type="ECO:0000313" key="1">
    <source>
        <dbReference type="EMBL" id="MBK3516343.1"/>
    </source>
</evidence>
<dbReference type="EMBL" id="JAENRR010000005">
    <property type="protein sequence ID" value="MBK3516343.1"/>
    <property type="molecule type" value="Genomic_DNA"/>
</dbReference>
<comment type="caution">
    <text evidence="1">The sequence shown here is derived from an EMBL/GenBank/DDBJ whole genome shotgun (WGS) entry which is preliminary data.</text>
</comment>
<evidence type="ECO:0000313" key="2">
    <source>
        <dbReference type="Proteomes" id="UP000605676"/>
    </source>
</evidence>
<sequence>MKRNLTFVLAIVLTATFIKGCSSHKVERVDTKETIDLSGRWNDTDSRLVAEEMVNQVLGGAWIGNHQEDNNGKKPVVVVGLVYNKSHEHISAETFVKDVEKAFINSGRVRLVQAGEKREELRRERATQQEMSSMETAKAWGKELGADFMLNGDINSIVDTYKKERVNFYKINMELSNLETNEIVWIGDKEIKKYINK</sequence>
<dbReference type="Proteomes" id="UP000605676">
    <property type="component" value="Unassembled WGS sequence"/>
</dbReference>
<dbReference type="Pfam" id="PF13036">
    <property type="entry name" value="LpoB"/>
    <property type="match status" value="1"/>
</dbReference>
<dbReference type="InterPro" id="IPR014094">
    <property type="entry name" value="LpoB"/>
</dbReference>
<dbReference type="RefSeq" id="WP_200463572.1">
    <property type="nucleotide sequence ID" value="NZ_JAENRR010000005.1"/>
</dbReference>